<dbReference type="SUPFAM" id="SSF143011">
    <property type="entry name" value="RelE-like"/>
    <property type="match status" value="1"/>
</dbReference>
<dbReference type="Pfam" id="PF05016">
    <property type="entry name" value="ParE_toxin"/>
    <property type="match status" value="1"/>
</dbReference>
<dbReference type="EMBL" id="LAZR01004361">
    <property type="protein sequence ID" value="KKN09319.1"/>
    <property type="molecule type" value="Genomic_DNA"/>
</dbReference>
<comment type="caution">
    <text evidence="2">The sequence shown here is derived from an EMBL/GenBank/DDBJ whole genome shotgun (WGS) entry which is preliminary data.</text>
</comment>
<evidence type="ECO:0000256" key="1">
    <source>
        <dbReference type="ARBA" id="ARBA00022649"/>
    </source>
</evidence>
<name>A0A0F9MU85_9ZZZZ</name>
<dbReference type="PANTHER" id="PTHR35601">
    <property type="entry name" value="TOXIN RELE"/>
    <property type="match status" value="1"/>
</dbReference>
<protein>
    <recommendedName>
        <fullName evidence="3">Addiction module toxin RelE</fullName>
    </recommendedName>
</protein>
<dbReference type="Gene3D" id="3.30.2310.20">
    <property type="entry name" value="RelE-like"/>
    <property type="match status" value="1"/>
</dbReference>
<organism evidence="2">
    <name type="scientific">marine sediment metagenome</name>
    <dbReference type="NCBI Taxonomy" id="412755"/>
    <lineage>
        <taxon>unclassified sequences</taxon>
        <taxon>metagenomes</taxon>
        <taxon>ecological metagenomes</taxon>
    </lineage>
</organism>
<evidence type="ECO:0000313" key="2">
    <source>
        <dbReference type="EMBL" id="KKN09319.1"/>
    </source>
</evidence>
<proteinExistence type="predicted"/>
<dbReference type="InterPro" id="IPR007712">
    <property type="entry name" value="RelE/ParE_toxin"/>
</dbReference>
<dbReference type="PANTHER" id="PTHR35601:SF1">
    <property type="entry name" value="TOXIN RELE"/>
    <property type="match status" value="1"/>
</dbReference>
<accession>A0A0F9MU85</accession>
<dbReference type="AlphaFoldDB" id="A0A0F9MU85"/>
<evidence type="ECO:0008006" key="3">
    <source>
        <dbReference type="Google" id="ProtNLM"/>
    </source>
</evidence>
<reference evidence="2" key="1">
    <citation type="journal article" date="2015" name="Nature">
        <title>Complex archaea that bridge the gap between prokaryotes and eukaryotes.</title>
        <authorList>
            <person name="Spang A."/>
            <person name="Saw J.H."/>
            <person name="Jorgensen S.L."/>
            <person name="Zaremba-Niedzwiedzka K."/>
            <person name="Martijn J."/>
            <person name="Lind A.E."/>
            <person name="van Eijk R."/>
            <person name="Schleper C."/>
            <person name="Guy L."/>
            <person name="Ettema T.J."/>
        </authorList>
    </citation>
    <scope>NUCLEOTIDE SEQUENCE</scope>
</reference>
<sequence>MKKYSIKYTKEAKRKIGKLDPSIRVIIKNAIESLLSNPYKGKPLSHELAGLYSLRTSDYRIIYRIKEKQLLIIVISVGHRKEIYKRLREVISRD</sequence>
<dbReference type="InterPro" id="IPR035093">
    <property type="entry name" value="RelE/ParE_toxin_dom_sf"/>
</dbReference>
<gene>
    <name evidence="2" type="ORF">LCGC14_1047820</name>
</gene>
<dbReference type="NCBIfam" id="TIGR02385">
    <property type="entry name" value="RelE_StbE"/>
    <property type="match status" value="1"/>
</dbReference>
<keyword evidence="1" id="KW-1277">Toxin-antitoxin system</keyword>